<keyword evidence="6" id="KW-1185">Reference proteome</keyword>
<dbReference type="Pfam" id="PF01047">
    <property type="entry name" value="MarR"/>
    <property type="match status" value="1"/>
</dbReference>
<dbReference type="Gene3D" id="1.10.10.10">
    <property type="entry name" value="Winged helix-like DNA-binding domain superfamily/Winged helix DNA-binding domain"/>
    <property type="match status" value="1"/>
</dbReference>
<dbReference type="InterPro" id="IPR039422">
    <property type="entry name" value="MarR/SlyA-like"/>
</dbReference>
<sequence>MKSPDNIFKIERPEESSGFLLWQVTNLWQREIKKALEAYGLTHAQFVLMASIHWLAVQEQAVTQIVLSNHTKIDPMTTSTVLRTLQQKGFVQRQEHLTDTRAKTVELTGEGKEIIKKAVITVEKFDLEFFSLPDDKMAELNKSLLTLLDRNRKNAS</sequence>
<comment type="caution">
    <text evidence="5">The sequence shown here is derived from an EMBL/GenBank/DDBJ whole genome shotgun (WGS) entry which is preliminary data.</text>
</comment>
<dbReference type="PRINTS" id="PR00598">
    <property type="entry name" value="HTHMARR"/>
</dbReference>
<evidence type="ECO:0000256" key="1">
    <source>
        <dbReference type="ARBA" id="ARBA00023015"/>
    </source>
</evidence>
<evidence type="ECO:0000259" key="4">
    <source>
        <dbReference type="PROSITE" id="PS50995"/>
    </source>
</evidence>
<dbReference type="EMBL" id="JACXAD010000010">
    <property type="protein sequence ID" value="MBD2768371.1"/>
    <property type="molecule type" value="Genomic_DNA"/>
</dbReference>
<dbReference type="GO" id="GO:0006950">
    <property type="term" value="P:response to stress"/>
    <property type="evidence" value="ECO:0007669"/>
    <property type="project" value="TreeGrafter"/>
</dbReference>
<dbReference type="SUPFAM" id="SSF46785">
    <property type="entry name" value="Winged helix' DNA-binding domain"/>
    <property type="match status" value="1"/>
</dbReference>
<dbReference type="InterPro" id="IPR036390">
    <property type="entry name" value="WH_DNA-bd_sf"/>
</dbReference>
<dbReference type="RefSeq" id="WP_191005182.1">
    <property type="nucleotide sequence ID" value="NZ_JACXAD010000010.1"/>
</dbReference>
<keyword evidence="2" id="KW-0238">DNA-binding</keyword>
<dbReference type="InterPro" id="IPR000835">
    <property type="entry name" value="HTH_MarR-typ"/>
</dbReference>
<dbReference type="GO" id="GO:0003700">
    <property type="term" value="F:DNA-binding transcription factor activity"/>
    <property type="evidence" value="ECO:0007669"/>
    <property type="project" value="InterPro"/>
</dbReference>
<keyword evidence="3" id="KW-0804">Transcription</keyword>
<dbReference type="PROSITE" id="PS50995">
    <property type="entry name" value="HTH_MARR_2"/>
    <property type="match status" value="1"/>
</dbReference>
<feature type="domain" description="HTH marR-type" evidence="4">
    <location>
        <begin position="14"/>
        <end position="153"/>
    </location>
</feature>
<keyword evidence="1" id="KW-0805">Transcription regulation</keyword>
<organism evidence="5 6">
    <name type="scientific">Hymenobacter montanus</name>
    <dbReference type="NCBI Taxonomy" id="2771359"/>
    <lineage>
        <taxon>Bacteria</taxon>
        <taxon>Pseudomonadati</taxon>
        <taxon>Bacteroidota</taxon>
        <taxon>Cytophagia</taxon>
        <taxon>Cytophagales</taxon>
        <taxon>Hymenobacteraceae</taxon>
        <taxon>Hymenobacter</taxon>
    </lineage>
</organism>
<dbReference type="SMART" id="SM00347">
    <property type="entry name" value="HTH_MARR"/>
    <property type="match status" value="1"/>
</dbReference>
<dbReference type="Proteomes" id="UP000612233">
    <property type="component" value="Unassembled WGS sequence"/>
</dbReference>
<gene>
    <name evidence="5" type="ORF">IC235_10745</name>
</gene>
<evidence type="ECO:0000256" key="2">
    <source>
        <dbReference type="ARBA" id="ARBA00023125"/>
    </source>
</evidence>
<dbReference type="PANTHER" id="PTHR33164:SF64">
    <property type="entry name" value="TRANSCRIPTIONAL REGULATOR SLYA"/>
    <property type="match status" value="1"/>
</dbReference>
<evidence type="ECO:0000256" key="3">
    <source>
        <dbReference type="ARBA" id="ARBA00023163"/>
    </source>
</evidence>
<protein>
    <submittedName>
        <fullName evidence="5">MarR family transcriptional regulator</fullName>
    </submittedName>
</protein>
<dbReference type="AlphaFoldDB" id="A0A927GJR0"/>
<dbReference type="PANTHER" id="PTHR33164">
    <property type="entry name" value="TRANSCRIPTIONAL REGULATOR, MARR FAMILY"/>
    <property type="match status" value="1"/>
</dbReference>
<reference evidence="5" key="1">
    <citation type="submission" date="2020-09" db="EMBL/GenBank/DDBJ databases">
        <authorList>
            <person name="Kim M.K."/>
        </authorList>
    </citation>
    <scope>NUCLEOTIDE SEQUENCE</scope>
    <source>
        <strain evidence="5">BT664</strain>
    </source>
</reference>
<dbReference type="GO" id="GO:0003677">
    <property type="term" value="F:DNA binding"/>
    <property type="evidence" value="ECO:0007669"/>
    <property type="project" value="UniProtKB-KW"/>
</dbReference>
<evidence type="ECO:0000313" key="5">
    <source>
        <dbReference type="EMBL" id="MBD2768371.1"/>
    </source>
</evidence>
<proteinExistence type="predicted"/>
<name>A0A927GJR0_9BACT</name>
<accession>A0A927GJR0</accession>
<dbReference type="InterPro" id="IPR036388">
    <property type="entry name" value="WH-like_DNA-bd_sf"/>
</dbReference>
<evidence type="ECO:0000313" key="6">
    <source>
        <dbReference type="Proteomes" id="UP000612233"/>
    </source>
</evidence>